<evidence type="ECO:0000256" key="2">
    <source>
        <dbReference type="ARBA" id="ARBA00008663"/>
    </source>
</evidence>
<keyword evidence="10" id="KW-0324">Glycolysis</keyword>
<dbReference type="NCBIfam" id="NF004978">
    <property type="entry name" value="PRK06354.1"/>
    <property type="match status" value="1"/>
</dbReference>
<dbReference type="InterPro" id="IPR001697">
    <property type="entry name" value="Pyr_Knase"/>
</dbReference>
<dbReference type="InterPro" id="IPR015813">
    <property type="entry name" value="Pyrv/PenolPyrv_kinase-like_dom"/>
</dbReference>
<dbReference type="SUPFAM" id="SSF50800">
    <property type="entry name" value="PK beta-barrel domain-like"/>
    <property type="match status" value="1"/>
</dbReference>
<dbReference type="InterPro" id="IPR018209">
    <property type="entry name" value="Pyrv_Knase_AS"/>
</dbReference>
<feature type="domain" description="Pyruvate kinase barrel" evidence="12">
    <location>
        <begin position="1"/>
        <end position="322"/>
    </location>
</feature>
<comment type="similarity">
    <text evidence="2">Belongs to the pyruvate kinase family.</text>
</comment>
<protein>
    <recommendedName>
        <fullName evidence="3">pyruvate kinase</fullName>
        <ecNumber evidence="3">2.7.1.40</ecNumber>
    </recommendedName>
</protein>
<dbReference type="InterPro" id="IPR036918">
    <property type="entry name" value="Pyrv_Knase_C_sf"/>
</dbReference>
<dbReference type="PROSITE" id="PS00110">
    <property type="entry name" value="PYRUVATE_KINASE"/>
    <property type="match status" value="1"/>
</dbReference>
<dbReference type="Gene3D" id="3.20.20.60">
    <property type="entry name" value="Phosphoenolpyruvate-binding domains"/>
    <property type="match status" value="1"/>
</dbReference>
<dbReference type="FunFam" id="2.40.33.10:FF:000001">
    <property type="entry name" value="Pyruvate kinase"/>
    <property type="match status" value="1"/>
</dbReference>
<evidence type="ECO:0000256" key="8">
    <source>
        <dbReference type="ARBA" id="ARBA00022840"/>
    </source>
</evidence>
<dbReference type="Pfam" id="PF00224">
    <property type="entry name" value="PK"/>
    <property type="match status" value="1"/>
</dbReference>
<dbReference type="Pfam" id="PF02887">
    <property type="entry name" value="PK_C"/>
    <property type="match status" value="1"/>
</dbReference>
<dbReference type="GO" id="GO:0000287">
    <property type="term" value="F:magnesium ion binding"/>
    <property type="evidence" value="ECO:0007669"/>
    <property type="project" value="InterPro"/>
</dbReference>
<keyword evidence="5" id="KW-0479">Metal-binding</keyword>
<dbReference type="InterPro" id="IPR040442">
    <property type="entry name" value="Pyrv_kinase-like_dom_sf"/>
</dbReference>
<dbReference type="NCBIfam" id="NF004491">
    <property type="entry name" value="PRK05826.1"/>
    <property type="match status" value="1"/>
</dbReference>
<evidence type="ECO:0000256" key="4">
    <source>
        <dbReference type="ARBA" id="ARBA00022679"/>
    </source>
</evidence>
<evidence type="ECO:0000256" key="5">
    <source>
        <dbReference type="ARBA" id="ARBA00022723"/>
    </source>
</evidence>
<dbReference type="PRINTS" id="PR01050">
    <property type="entry name" value="PYRUVTKNASE"/>
</dbReference>
<keyword evidence="7" id="KW-0418">Kinase</keyword>
<evidence type="ECO:0000259" key="13">
    <source>
        <dbReference type="Pfam" id="PF02887"/>
    </source>
</evidence>
<dbReference type="NCBIfam" id="TIGR01064">
    <property type="entry name" value="pyruv_kin"/>
    <property type="match status" value="1"/>
</dbReference>
<evidence type="ECO:0000313" key="14">
    <source>
        <dbReference type="EMBL" id="SVB47047.1"/>
    </source>
</evidence>
<comment type="pathway">
    <text evidence="1">Carbohydrate degradation; glycolysis; pyruvate from D-glyceraldehyde 3-phosphate: step 5/5.</text>
</comment>
<feature type="non-terminal residue" evidence="14">
    <location>
        <position position="408"/>
    </location>
</feature>
<dbReference type="Gene3D" id="3.40.1380.20">
    <property type="entry name" value="Pyruvate kinase, C-terminal domain"/>
    <property type="match status" value="1"/>
</dbReference>
<evidence type="ECO:0000256" key="10">
    <source>
        <dbReference type="ARBA" id="ARBA00023152"/>
    </source>
</evidence>
<keyword evidence="8" id="KW-0067">ATP-binding</keyword>
<dbReference type="GO" id="GO:0004743">
    <property type="term" value="F:pyruvate kinase activity"/>
    <property type="evidence" value="ECO:0007669"/>
    <property type="project" value="UniProtKB-EC"/>
</dbReference>
<dbReference type="InterPro" id="IPR015793">
    <property type="entry name" value="Pyrv_Knase_brl"/>
</dbReference>
<dbReference type="InterPro" id="IPR015795">
    <property type="entry name" value="Pyrv_Knase_C"/>
</dbReference>
<dbReference type="PANTHER" id="PTHR11817">
    <property type="entry name" value="PYRUVATE KINASE"/>
    <property type="match status" value="1"/>
</dbReference>
<evidence type="ECO:0000256" key="6">
    <source>
        <dbReference type="ARBA" id="ARBA00022741"/>
    </source>
</evidence>
<sequence length="408" mass="44101">MRRTKIVCTIGPATDTPDKLRRIVEAGADVLRLNFSHETPAVHRTRVDRIRSVEQAVGKPLAILQDLPGPKIRIGMFQNGPIQLTAGSRFTLTTEQIPGDQRRVSVNYPLLADEVRPGQHLLLADGLVELQIDEVNPPEIQCSVLLGGPLSNRKGVSVPHGALSTAAFTDNDRSLLLEGLDMGVSMVALSFVRSQKDIQGARQCLEDNKSDLPLMAKIEKPEAVEALEEILPVVDAVMVARGDLGVEIPFSEVPLVQKDIITQARLAATPVITATQMLRSMVESPRPTRAEAADVANAVLDGTDAVMLSEESAMGAYPVEAVEALAAIAEKAEARLFEDRQFLDLPTREDADISEAIGHSACVLSHDSRAEVIVCCTRTGYTARLVASHRPATPIIAVSPSKETVRRM</sequence>
<dbReference type="GO" id="GO:0030955">
    <property type="term" value="F:potassium ion binding"/>
    <property type="evidence" value="ECO:0007669"/>
    <property type="project" value="InterPro"/>
</dbReference>
<accession>A0A382EB01</accession>
<dbReference type="GO" id="GO:0005524">
    <property type="term" value="F:ATP binding"/>
    <property type="evidence" value="ECO:0007669"/>
    <property type="project" value="UniProtKB-KW"/>
</dbReference>
<keyword evidence="6" id="KW-0547">Nucleotide-binding</keyword>
<dbReference type="Gene3D" id="2.40.33.10">
    <property type="entry name" value="PK beta-barrel domain-like"/>
    <property type="match status" value="1"/>
</dbReference>
<dbReference type="InterPro" id="IPR011037">
    <property type="entry name" value="Pyrv_Knase-like_insert_dom_sf"/>
</dbReference>
<keyword evidence="4" id="KW-0808">Transferase</keyword>
<evidence type="ECO:0000256" key="1">
    <source>
        <dbReference type="ARBA" id="ARBA00004997"/>
    </source>
</evidence>
<dbReference type="SUPFAM" id="SSF51621">
    <property type="entry name" value="Phosphoenolpyruvate/pyruvate domain"/>
    <property type="match status" value="1"/>
</dbReference>
<proteinExistence type="inferred from homology"/>
<evidence type="ECO:0000256" key="11">
    <source>
        <dbReference type="ARBA" id="ARBA00023317"/>
    </source>
</evidence>
<keyword evidence="11" id="KW-0670">Pyruvate</keyword>
<keyword evidence="9" id="KW-0460">Magnesium</keyword>
<dbReference type="GO" id="GO:0016301">
    <property type="term" value="F:kinase activity"/>
    <property type="evidence" value="ECO:0007669"/>
    <property type="project" value="UniProtKB-KW"/>
</dbReference>
<feature type="domain" description="Pyruvate kinase C-terminal" evidence="13">
    <location>
        <begin position="355"/>
        <end position="408"/>
    </location>
</feature>
<dbReference type="UniPathway" id="UPA00109">
    <property type="reaction ID" value="UER00188"/>
</dbReference>
<dbReference type="AlphaFoldDB" id="A0A382EB01"/>
<organism evidence="14">
    <name type="scientific">marine metagenome</name>
    <dbReference type="NCBI Taxonomy" id="408172"/>
    <lineage>
        <taxon>unclassified sequences</taxon>
        <taxon>metagenomes</taxon>
        <taxon>ecological metagenomes</taxon>
    </lineage>
</organism>
<evidence type="ECO:0000256" key="7">
    <source>
        <dbReference type="ARBA" id="ARBA00022777"/>
    </source>
</evidence>
<gene>
    <name evidence="14" type="ORF">METZ01_LOCUS199901</name>
</gene>
<evidence type="ECO:0000259" key="12">
    <source>
        <dbReference type="Pfam" id="PF00224"/>
    </source>
</evidence>
<dbReference type="InterPro" id="IPR015806">
    <property type="entry name" value="Pyrv_Knase_insert_dom_sf"/>
</dbReference>
<dbReference type="EC" id="2.7.1.40" evidence="3"/>
<reference evidence="14" key="1">
    <citation type="submission" date="2018-05" db="EMBL/GenBank/DDBJ databases">
        <authorList>
            <person name="Lanie J.A."/>
            <person name="Ng W.-L."/>
            <person name="Kazmierczak K.M."/>
            <person name="Andrzejewski T.M."/>
            <person name="Davidsen T.M."/>
            <person name="Wayne K.J."/>
            <person name="Tettelin H."/>
            <person name="Glass J.I."/>
            <person name="Rusch D."/>
            <person name="Podicherti R."/>
            <person name="Tsui H.-C.T."/>
            <person name="Winkler M.E."/>
        </authorList>
    </citation>
    <scope>NUCLEOTIDE SEQUENCE</scope>
</reference>
<dbReference type="EMBL" id="UINC01043260">
    <property type="protein sequence ID" value="SVB47047.1"/>
    <property type="molecule type" value="Genomic_DNA"/>
</dbReference>
<evidence type="ECO:0000256" key="3">
    <source>
        <dbReference type="ARBA" id="ARBA00012142"/>
    </source>
</evidence>
<dbReference type="SUPFAM" id="SSF52935">
    <property type="entry name" value="PK C-terminal domain-like"/>
    <property type="match status" value="1"/>
</dbReference>
<evidence type="ECO:0000256" key="9">
    <source>
        <dbReference type="ARBA" id="ARBA00022842"/>
    </source>
</evidence>
<name>A0A382EB01_9ZZZZ</name>